<dbReference type="InterPro" id="IPR049560">
    <property type="entry name" value="MeTrfase_RsmB-F_NOP2_cat"/>
</dbReference>
<dbReference type="GO" id="GO:0008173">
    <property type="term" value="F:RNA methyltransferase activity"/>
    <property type="evidence" value="ECO:0007669"/>
    <property type="project" value="InterPro"/>
</dbReference>
<dbReference type="GO" id="GO:0001510">
    <property type="term" value="P:RNA methylation"/>
    <property type="evidence" value="ECO:0007669"/>
    <property type="project" value="InterPro"/>
</dbReference>
<dbReference type="PROSITE" id="PS51686">
    <property type="entry name" value="SAM_MT_RSMB_NOP"/>
    <property type="match status" value="1"/>
</dbReference>
<reference evidence="9" key="1">
    <citation type="journal article" date="2021" name="PeerJ">
        <title>Extensive microbial diversity within the chicken gut microbiome revealed by metagenomics and culture.</title>
        <authorList>
            <person name="Gilroy R."/>
            <person name="Ravi A."/>
            <person name="Getino M."/>
            <person name="Pursley I."/>
            <person name="Horton D.L."/>
            <person name="Alikhan N.F."/>
            <person name="Baker D."/>
            <person name="Gharbi K."/>
            <person name="Hall N."/>
            <person name="Watson M."/>
            <person name="Adriaenssens E.M."/>
            <person name="Foster-Nyarko E."/>
            <person name="Jarju S."/>
            <person name="Secka A."/>
            <person name="Antonio M."/>
            <person name="Oren A."/>
            <person name="Chaudhuri R.R."/>
            <person name="La Ragione R."/>
            <person name="Hildebrand F."/>
            <person name="Pallen M.J."/>
        </authorList>
    </citation>
    <scope>NUCLEOTIDE SEQUENCE</scope>
    <source>
        <strain evidence="9">CHK121-7720</strain>
    </source>
</reference>
<feature type="region of interest" description="Disordered" evidence="7">
    <location>
        <begin position="292"/>
        <end position="320"/>
    </location>
</feature>
<dbReference type="InterPro" id="IPR001678">
    <property type="entry name" value="MeTrfase_RsmB-F_NOP2_dom"/>
</dbReference>
<sequence>MELPAPFIERTRRLLGADYDSFAAALDSESPVSLRLNPGKSRPTEVLGEAVPWSAQGYYLPERPAFTFDPCFHAGAYYVQEASSMFLGRVIAQYVKTPVRYLDLCAAPGGKSTDAIASLPAGSLVVSNEVIPNRAYILDENIVKWGSPYSIVTRNEAADFARLESYFDVIATDVPCSGEGMFRKDPAAIAEWSPAGVARCADRQRQILDDVWPALRPGGLLIYSTCTYNTEENEEMVLYLMNRLGATPLTVDTDPTWGIAPALMPGVTAYRFMPHLTRGEGLFLVVLQKPGDADESGRNRLLDDTQGKRNKTKKGKVTTPAVPDEWRDRLVGPDRFEFVTHDDTLLAIPREYRADYRLLAQHLTLLHAGVTLATAKGRDYIPHPALALSTALDLDRAPRFEADLPTALAYLRRESIVLSGDLPRGYLLIAYHGFPLGWVKNLGNRANNLYPQEWRIRSGYTPDNLLALPVEHL</sequence>
<feature type="compositionally biased region" description="Basic and acidic residues" evidence="7">
    <location>
        <begin position="292"/>
        <end position="307"/>
    </location>
</feature>
<feature type="binding site" evidence="6">
    <location>
        <begin position="105"/>
        <end position="111"/>
    </location>
    <ligand>
        <name>S-adenosyl-L-methionine</name>
        <dbReference type="ChEBI" id="CHEBI:59789"/>
    </ligand>
</feature>
<dbReference type="Gene3D" id="3.30.70.1170">
    <property type="entry name" value="Sun protein, domain 3"/>
    <property type="match status" value="1"/>
</dbReference>
<keyword evidence="2 6" id="KW-0489">Methyltransferase</keyword>
<evidence type="ECO:0000259" key="8">
    <source>
        <dbReference type="PROSITE" id="PS51686"/>
    </source>
</evidence>
<evidence type="ECO:0000256" key="4">
    <source>
        <dbReference type="ARBA" id="ARBA00022691"/>
    </source>
</evidence>
<evidence type="ECO:0000256" key="2">
    <source>
        <dbReference type="ARBA" id="ARBA00022603"/>
    </source>
</evidence>
<proteinExistence type="inferred from homology"/>
<feature type="binding site" evidence="6">
    <location>
        <position position="173"/>
    </location>
    <ligand>
        <name>S-adenosyl-L-methionine</name>
        <dbReference type="ChEBI" id="CHEBI:59789"/>
    </ligand>
</feature>
<dbReference type="InterPro" id="IPR029063">
    <property type="entry name" value="SAM-dependent_MTases_sf"/>
</dbReference>
<evidence type="ECO:0000256" key="5">
    <source>
        <dbReference type="ARBA" id="ARBA00022884"/>
    </source>
</evidence>
<keyword evidence="4 6" id="KW-0949">S-adenosyl-L-methionine</keyword>
<dbReference type="PANTHER" id="PTHR22807:SF30">
    <property type="entry name" value="28S RRNA (CYTOSINE(4447)-C(5))-METHYLTRANSFERASE-RELATED"/>
    <property type="match status" value="1"/>
</dbReference>
<keyword evidence="5 6" id="KW-0694">RNA-binding</keyword>
<dbReference type="EMBL" id="DYUD01000010">
    <property type="protein sequence ID" value="HJG88347.1"/>
    <property type="molecule type" value="Genomic_DNA"/>
</dbReference>
<dbReference type="GO" id="GO:0003723">
    <property type="term" value="F:RNA binding"/>
    <property type="evidence" value="ECO:0007669"/>
    <property type="project" value="UniProtKB-UniRule"/>
</dbReference>
<dbReference type="AlphaFoldDB" id="A0A921MPT8"/>
<keyword evidence="1" id="KW-0963">Cytoplasm</keyword>
<dbReference type="Pfam" id="PF01189">
    <property type="entry name" value="Methyltr_RsmB-F"/>
    <property type="match status" value="1"/>
</dbReference>
<dbReference type="PANTHER" id="PTHR22807">
    <property type="entry name" value="NOP2 YEAST -RELATED NOL1/NOP2/FMU SUN DOMAIN-CONTAINING"/>
    <property type="match status" value="1"/>
</dbReference>
<dbReference type="PRINTS" id="PR02008">
    <property type="entry name" value="RCMTFAMILY"/>
</dbReference>
<comment type="similarity">
    <text evidence="6">Belongs to the class I-like SAM-binding methyltransferase superfamily. RsmB/NOP family.</text>
</comment>
<dbReference type="Proteomes" id="UP000757103">
    <property type="component" value="Unassembled WGS sequence"/>
</dbReference>
<evidence type="ECO:0000256" key="7">
    <source>
        <dbReference type="SAM" id="MobiDB-lite"/>
    </source>
</evidence>
<dbReference type="Pfam" id="PF17125">
    <property type="entry name" value="Methyltr_RsmF_N"/>
    <property type="match status" value="1"/>
</dbReference>
<dbReference type="InterPro" id="IPR023267">
    <property type="entry name" value="RCMT"/>
</dbReference>
<comment type="caution">
    <text evidence="9">The sequence shown here is derived from an EMBL/GenBank/DDBJ whole genome shotgun (WGS) entry which is preliminary data.</text>
</comment>
<name>A0A921MPT8_9BACT</name>
<evidence type="ECO:0000313" key="10">
    <source>
        <dbReference type="Proteomes" id="UP000757103"/>
    </source>
</evidence>
<feature type="domain" description="SAM-dependent MTase RsmB/NOP-type" evidence="8">
    <location>
        <begin position="1"/>
        <end position="290"/>
    </location>
</feature>
<keyword evidence="3 6" id="KW-0808">Transferase</keyword>
<reference evidence="9" key="2">
    <citation type="submission" date="2021-09" db="EMBL/GenBank/DDBJ databases">
        <authorList>
            <person name="Gilroy R."/>
        </authorList>
    </citation>
    <scope>NUCLEOTIDE SEQUENCE</scope>
    <source>
        <strain evidence="9">CHK121-7720</strain>
    </source>
</reference>
<feature type="active site" description="Nucleophile" evidence="6">
    <location>
        <position position="226"/>
    </location>
</feature>
<evidence type="ECO:0000256" key="3">
    <source>
        <dbReference type="ARBA" id="ARBA00022679"/>
    </source>
</evidence>
<gene>
    <name evidence="9" type="ORF">K8U91_02555</name>
</gene>
<dbReference type="InterPro" id="IPR031341">
    <property type="entry name" value="Methyltr_RsmF_N"/>
</dbReference>
<organism evidence="9 10">
    <name type="scientific">Barnesiella viscericola</name>
    <dbReference type="NCBI Taxonomy" id="397865"/>
    <lineage>
        <taxon>Bacteria</taxon>
        <taxon>Pseudomonadati</taxon>
        <taxon>Bacteroidota</taxon>
        <taxon>Bacteroidia</taxon>
        <taxon>Bacteroidales</taxon>
        <taxon>Barnesiellaceae</taxon>
        <taxon>Barnesiella</taxon>
    </lineage>
</organism>
<evidence type="ECO:0000256" key="1">
    <source>
        <dbReference type="ARBA" id="ARBA00022490"/>
    </source>
</evidence>
<dbReference type="Pfam" id="PF13636">
    <property type="entry name" value="Methyltranf_PUA"/>
    <property type="match status" value="1"/>
</dbReference>
<evidence type="ECO:0000313" key="9">
    <source>
        <dbReference type="EMBL" id="HJG88347.1"/>
    </source>
</evidence>
<comment type="caution">
    <text evidence="6">Lacks conserved residue(s) required for the propagation of feature annotation.</text>
</comment>
<dbReference type="Gene3D" id="3.40.50.150">
    <property type="entry name" value="Vaccinia Virus protein VP39"/>
    <property type="match status" value="1"/>
</dbReference>
<protein>
    <submittedName>
        <fullName evidence="9">rRNA cytosine-C5-methyltransferase</fullName>
    </submittedName>
</protein>
<dbReference type="Gene3D" id="2.30.130.60">
    <property type="match status" value="1"/>
</dbReference>
<dbReference type="InterPro" id="IPR027391">
    <property type="entry name" value="Nol1_Nop2_Fmu_2"/>
</dbReference>
<feature type="binding site" evidence="6">
    <location>
        <position position="129"/>
    </location>
    <ligand>
        <name>S-adenosyl-L-methionine</name>
        <dbReference type="ChEBI" id="CHEBI:59789"/>
    </ligand>
</feature>
<evidence type="ECO:0000256" key="6">
    <source>
        <dbReference type="PROSITE-ProRule" id="PRU01023"/>
    </source>
</evidence>
<accession>A0A921MPT8</accession>
<dbReference type="SUPFAM" id="SSF53335">
    <property type="entry name" value="S-adenosyl-L-methionine-dependent methyltransferases"/>
    <property type="match status" value="1"/>
</dbReference>